<sequence length="142" mass="15044">MLLVRPRLDPADPAVREAAEQAGVSAEEFAGPGDVWALMLDDDYESDGGFELPGVRDAEVDDFAERLQAAVGTGETFTVEAGAVLRLEGRPIVHARTGESYVFTVHATPPEPEGAPTVSLETGPVPRAALLAAIEEFRSELA</sequence>
<gene>
    <name evidence="1" type="ORF">GPJ59_04965</name>
</gene>
<accession>A0ABS6Z0Y0</accession>
<reference evidence="1 2" key="1">
    <citation type="submission" date="2019-12" db="EMBL/GenBank/DDBJ databases">
        <title>Genome sequence of Streptomyces bambusae.</title>
        <authorList>
            <person name="Bansal K."/>
            <person name="Choksket S."/>
            <person name="Korpole S."/>
            <person name="Patil P.B."/>
        </authorList>
    </citation>
    <scope>NUCLEOTIDE SEQUENCE [LARGE SCALE GENOMIC DNA]</scope>
    <source>
        <strain evidence="1 2">SK60</strain>
    </source>
</reference>
<organism evidence="1 2">
    <name type="scientific">Streptomyces bambusae</name>
    <dbReference type="NCBI Taxonomy" id="1550616"/>
    <lineage>
        <taxon>Bacteria</taxon>
        <taxon>Bacillati</taxon>
        <taxon>Actinomycetota</taxon>
        <taxon>Actinomycetes</taxon>
        <taxon>Kitasatosporales</taxon>
        <taxon>Streptomycetaceae</taxon>
        <taxon>Streptomyces</taxon>
    </lineage>
</organism>
<evidence type="ECO:0000313" key="1">
    <source>
        <dbReference type="EMBL" id="MBW5481246.1"/>
    </source>
</evidence>
<dbReference type="EMBL" id="WTFF01000017">
    <property type="protein sequence ID" value="MBW5481246.1"/>
    <property type="molecule type" value="Genomic_DNA"/>
</dbReference>
<name>A0ABS6Z0Y0_9ACTN</name>
<comment type="caution">
    <text evidence="1">The sequence shown here is derived from an EMBL/GenBank/DDBJ whole genome shotgun (WGS) entry which is preliminary data.</text>
</comment>
<proteinExistence type="predicted"/>
<keyword evidence="2" id="KW-1185">Reference proteome</keyword>
<protein>
    <submittedName>
        <fullName evidence="1">Uncharacterized protein</fullName>
    </submittedName>
</protein>
<dbReference type="Proteomes" id="UP000812013">
    <property type="component" value="Unassembled WGS sequence"/>
</dbReference>
<evidence type="ECO:0000313" key="2">
    <source>
        <dbReference type="Proteomes" id="UP000812013"/>
    </source>
</evidence>